<evidence type="ECO:0000256" key="1">
    <source>
        <dbReference type="ARBA" id="ARBA00004193"/>
    </source>
</evidence>
<dbReference type="InterPro" id="IPR028082">
    <property type="entry name" value="Peripla_BP_I"/>
</dbReference>
<dbReference type="Gene3D" id="3.40.50.2300">
    <property type="match status" value="2"/>
</dbReference>
<dbReference type="CDD" id="cd06354">
    <property type="entry name" value="PBP1_PrnA-like"/>
    <property type="match status" value="1"/>
</dbReference>
<name>A0AAU1IB74_9ACTN</name>
<evidence type="ECO:0000256" key="2">
    <source>
        <dbReference type="ARBA" id="ARBA00008610"/>
    </source>
</evidence>
<dbReference type="SUPFAM" id="SSF53822">
    <property type="entry name" value="Periplasmic binding protein-like I"/>
    <property type="match status" value="1"/>
</dbReference>
<evidence type="ECO:0000259" key="7">
    <source>
        <dbReference type="Pfam" id="PF02608"/>
    </source>
</evidence>
<accession>A0AAU1IB74</accession>
<dbReference type="InterPro" id="IPR003760">
    <property type="entry name" value="PnrA-like"/>
</dbReference>
<keyword evidence="4" id="KW-0732">Signal</keyword>
<dbReference type="GO" id="GO:0005886">
    <property type="term" value="C:plasma membrane"/>
    <property type="evidence" value="ECO:0007669"/>
    <property type="project" value="UniProtKB-SubCell"/>
</dbReference>
<comment type="subcellular location">
    <subcellularLocation>
        <location evidence="1">Cell membrane</location>
        <topology evidence="1">Lipid-anchor</topology>
    </subcellularLocation>
</comment>
<reference evidence="8" key="1">
    <citation type="submission" date="2022-10" db="EMBL/GenBank/DDBJ databases">
        <title>The complete genomes of actinobacterial strains from the NBC collection.</title>
        <authorList>
            <person name="Joergensen T.S."/>
            <person name="Alvarez Arevalo M."/>
            <person name="Sterndorff E.B."/>
            <person name="Faurdal D."/>
            <person name="Vuksanovic O."/>
            <person name="Mourched A.-S."/>
            <person name="Charusanti P."/>
            <person name="Shaw S."/>
            <person name="Blin K."/>
            <person name="Weber T."/>
        </authorList>
    </citation>
    <scope>NUCLEOTIDE SEQUENCE</scope>
    <source>
        <strain evidence="8">NBC 00180</strain>
    </source>
</reference>
<dbReference type="Pfam" id="PF02608">
    <property type="entry name" value="Bmp"/>
    <property type="match status" value="1"/>
</dbReference>
<comment type="similarity">
    <text evidence="2">Belongs to the BMP lipoprotein family.</text>
</comment>
<evidence type="ECO:0000256" key="3">
    <source>
        <dbReference type="ARBA" id="ARBA00022475"/>
    </source>
</evidence>
<dbReference type="PANTHER" id="PTHR34296">
    <property type="entry name" value="TRANSCRIPTIONAL ACTIVATOR PROTEIN MED"/>
    <property type="match status" value="1"/>
</dbReference>
<evidence type="ECO:0000256" key="4">
    <source>
        <dbReference type="ARBA" id="ARBA00022729"/>
    </source>
</evidence>
<evidence type="ECO:0000256" key="5">
    <source>
        <dbReference type="ARBA" id="ARBA00023136"/>
    </source>
</evidence>
<keyword evidence="6" id="KW-0449">Lipoprotein</keyword>
<evidence type="ECO:0000256" key="6">
    <source>
        <dbReference type="ARBA" id="ARBA00023288"/>
    </source>
</evidence>
<organism evidence="8">
    <name type="scientific">Streptomyces sp. NBC_00180</name>
    <dbReference type="NCBI Taxonomy" id="2903632"/>
    <lineage>
        <taxon>Bacteria</taxon>
        <taxon>Bacillati</taxon>
        <taxon>Actinomycetota</taxon>
        <taxon>Actinomycetes</taxon>
        <taxon>Kitasatosporales</taxon>
        <taxon>Streptomycetaceae</taxon>
        <taxon>Streptomyces</taxon>
    </lineage>
</organism>
<evidence type="ECO:0000313" key="8">
    <source>
        <dbReference type="EMBL" id="WTP91384.1"/>
    </source>
</evidence>
<feature type="domain" description="ABC transporter substrate-binding protein PnrA-like" evidence="7">
    <location>
        <begin position="39"/>
        <end position="338"/>
    </location>
</feature>
<dbReference type="AlphaFoldDB" id="A0AAU1IB74"/>
<proteinExistence type="inferred from homology"/>
<keyword evidence="3" id="KW-1003">Cell membrane</keyword>
<protein>
    <submittedName>
        <fullName evidence="8">BMP family ABC transporter substrate-binding protein</fullName>
    </submittedName>
</protein>
<gene>
    <name evidence="8" type="ORF">OG477_41540</name>
</gene>
<dbReference type="InterPro" id="IPR050957">
    <property type="entry name" value="BMP_lipoprotein"/>
</dbReference>
<keyword evidence="5" id="KW-0472">Membrane</keyword>
<dbReference type="PANTHER" id="PTHR34296:SF2">
    <property type="entry name" value="ABC TRANSPORTER GUANOSINE-BINDING PROTEIN NUPN"/>
    <property type="match status" value="1"/>
</dbReference>
<dbReference type="EMBL" id="CP108140">
    <property type="protein sequence ID" value="WTP91384.1"/>
    <property type="molecule type" value="Genomic_DNA"/>
</dbReference>
<sequence>MYRAVKFIIAVTVGVLGVTQITACDSSDSSAKNIKVGVVWGGRGDQSFSDSAAKGLDRAKNQLGITTEELTIPSTASEADYESLLEQPIQSGCDPIIAVGSQLANAVKVEAQKHPEIKFAIVDDSSVKLPNVTSLVFSEEQSSYLVGVAAALKSKSDIIGFIGGVDIPVIHKFEAGFAAGVKSVKPDNRVISKYLTKPPDFAGFISPELGKTAANDLLDAGADVIYSAAGGSGVGVIAAVNAHGGAWAIGVDSDQYQQSSLAPYRNVILTSALKNVDAAVFDYVKSVEDGKPLTGIQRFSLSNNGVGYATSGGFLDDATKQRIGKAKQDIISGTVNVPTE</sequence>